<protein>
    <submittedName>
        <fullName evidence="2">Pseudaminic acid synthase</fullName>
        <ecNumber evidence="2">2.5.1.97</ecNumber>
    </submittedName>
</protein>
<dbReference type="SMART" id="SM00858">
    <property type="entry name" value="SAF"/>
    <property type="match status" value="1"/>
</dbReference>
<keyword evidence="3" id="KW-1185">Reference proteome</keyword>
<evidence type="ECO:0000313" key="2">
    <source>
        <dbReference type="EMBL" id="MFD2237991.1"/>
    </source>
</evidence>
<name>A0ABW5CNB1_9HYPH</name>
<dbReference type="CDD" id="cd11615">
    <property type="entry name" value="SAF_NeuB_like"/>
    <property type="match status" value="1"/>
</dbReference>
<feature type="domain" description="AFP-like" evidence="1">
    <location>
        <begin position="296"/>
        <end position="351"/>
    </location>
</feature>
<dbReference type="Proteomes" id="UP001597371">
    <property type="component" value="Unassembled WGS sequence"/>
</dbReference>
<keyword evidence="2" id="KW-0808">Transferase</keyword>
<dbReference type="Gene3D" id="3.90.1210.10">
    <property type="entry name" value="Antifreeze-like/N-acetylneuraminic acid synthase C-terminal domain"/>
    <property type="match status" value="1"/>
</dbReference>
<sequence length="351" mass="38455">MTVSSFQVADRIIGPDAEPFVIAEMSGNHNGSKERALEIVREAARCGVDCLKFQTYTADTMTLDSSGEDFVIADGKSLWDRRRLHDLYAEAHTPWEWHAELFAEAAKFGVLAFSTPFDDTAVDFLDGLGVPMFKIASFEMTHLPLIARVARTGKPMIMSTGMASVEEIEEALATARGAGARDIVLLKCTSQYPADASDANLLTIPDMQARFGVQVGLSDHTLGTGVAVAAVVRGATVVEKHFTLDRKDGGVDSAFSLEPWEMRLLKEETVRAWRSGGQVRYGGTENEANSRRFRQSVYPSRDIAPGEVFSRENLKICRPGLSLAPRHFEALLGKPARRAIGFGERLTEADL</sequence>
<dbReference type="InterPro" id="IPR051690">
    <property type="entry name" value="PseI-like"/>
</dbReference>
<dbReference type="RefSeq" id="WP_209739276.1">
    <property type="nucleotide sequence ID" value="NZ_CP072611.1"/>
</dbReference>
<dbReference type="NCBIfam" id="TIGR03586">
    <property type="entry name" value="PseI"/>
    <property type="match status" value="1"/>
</dbReference>
<dbReference type="InterPro" id="IPR006190">
    <property type="entry name" value="SAF_AFP_Neu5Ac"/>
</dbReference>
<gene>
    <name evidence="2" type="primary">pseI</name>
    <name evidence="2" type="ORF">ACFSKQ_11035</name>
</gene>
<dbReference type="Pfam" id="PF08666">
    <property type="entry name" value="SAF"/>
    <property type="match status" value="1"/>
</dbReference>
<dbReference type="PROSITE" id="PS50844">
    <property type="entry name" value="AFP_LIKE"/>
    <property type="match status" value="1"/>
</dbReference>
<dbReference type="EMBL" id="JBHUIJ010000013">
    <property type="protein sequence ID" value="MFD2237991.1"/>
    <property type="molecule type" value="Genomic_DNA"/>
</dbReference>
<evidence type="ECO:0000313" key="3">
    <source>
        <dbReference type="Proteomes" id="UP001597371"/>
    </source>
</evidence>
<dbReference type="SUPFAM" id="SSF51269">
    <property type="entry name" value="AFP III-like domain"/>
    <property type="match status" value="1"/>
</dbReference>
<dbReference type="InterPro" id="IPR036732">
    <property type="entry name" value="AFP_Neu5c_C_sf"/>
</dbReference>
<proteinExistence type="predicted"/>
<dbReference type="SUPFAM" id="SSF51569">
    <property type="entry name" value="Aldolase"/>
    <property type="match status" value="1"/>
</dbReference>
<dbReference type="InterPro" id="IPR013974">
    <property type="entry name" value="SAF"/>
</dbReference>
<dbReference type="GO" id="GO:0016740">
    <property type="term" value="F:transferase activity"/>
    <property type="evidence" value="ECO:0007669"/>
    <property type="project" value="UniProtKB-KW"/>
</dbReference>
<organism evidence="2 3">
    <name type="scientific">Aureimonas populi</name>
    <dbReference type="NCBI Taxonomy" id="1701758"/>
    <lineage>
        <taxon>Bacteria</taxon>
        <taxon>Pseudomonadati</taxon>
        <taxon>Pseudomonadota</taxon>
        <taxon>Alphaproteobacteria</taxon>
        <taxon>Hyphomicrobiales</taxon>
        <taxon>Aurantimonadaceae</taxon>
        <taxon>Aureimonas</taxon>
    </lineage>
</organism>
<dbReference type="InterPro" id="IPR013132">
    <property type="entry name" value="PseI/NeuA/B-like_N"/>
</dbReference>
<dbReference type="EC" id="2.5.1.97" evidence="2"/>
<dbReference type="PANTHER" id="PTHR42966">
    <property type="entry name" value="N-ACETYLNEURAMINATE SYNTHASE"/>
    <property type="match status" value="1"/>
</dbReference>
<comment type="caution">
    <text evidence="2">The sequence shown here is derived from an EMBL/GenBank/DDBJ whole genome shotgun (WGS) entry which is preliminary data.</text>
</comment>
<dbReference type="InterPro" id="IPR020030">
    <property type="entry name" value="Pseudaminic_synth_PseI"/>
</dbReference>
<dbReference type="InterPro" id="IPR057736">
    <property type="entry name" value="SAF_PseI/NeuA/NeuB"/>
</dbReference>
<dbReference type="InterPro" id="IPR013785">
    <property type="entry name" value="Aldolase_TIM"/>
</dbReference>
<reference evidence="3" key="1">
    <citation type="journal article" date="2019" name="Int. J. Syst. Evol. Microbiol.">
        <title>The Global Catalogue of Microorganisms (GCM) 10K type strain sequencing project: providing services to taxonomists for standard genome sequencing and annotation.</title>
        <authorList>
            <consortium name="The Broad Institute Genomics Platform"/>
            <consortium name="The Broad Institute Genome Sequencing Center for Infectious Disease"/>
            <person name="Wu L."/>
            <person name="Ma J."/>
        </authorList>
    </citation>
    <scope>NUCLEOTIDE SEQUENCE [LARGE SCALE GENOMIC DNA]</scope>
    <source>
        <strain evidence="3">ZS-35-S2</strain>
    </source>
</reference>
<dbReference type="Gene3D" id="3.20.20.70">
    <property type="entry name" value="Aldolase class I"/>
    <property type="match status" value="1"/>
</dbReference>
<accession>A0ABW5CNB1</accession>
<dbReference type="PANTHER" id="PTHR42966:SF2">
    <property type="entry name" value="PSEUDAMINIC ACID SYNTHASE"/>
    <property type="match status" value="1"/>
</dbReference>
<evidence type="ECO:0000259" key="1">
    <source>
        <dbReference type="PROSITE" id="PS50844"/>
    </source>
</evidence>
<dbReference type="Pfam" id="PF03102">
    <property type="entry name" value="NeuB"/>
    <property type="match status" value="1"/>
</dbReference>